<evidence type="ECO:0000313" key="3">
    <source>
        <dbReference type="Proteomes" id="UP001597297"/>
    </source>
</evidence>
<dbReference type="InterPro" id="IPR023387">
    <property type="entry name" value="DUF1653-like_dom"/>
</dbReference>
<dbReference type="RefSeq" id="WP_377094135.1">
    <property type="nucleotide sequence ID" value="NZ_JBHSJM010000001.1"/>
</dbReference>
<proteinExistence type="predicted"/>
<protein>
    <submittedName>
        <fullName evidence="2">DUF1653 domain-containing protein</fullName>
    </submittedName>
</protein>
<sequence>MQRELKIGKYRHFKGNEYQVIDTARCSETDEEYVIYRPQHDADAELWIRPLTMFLETVERGGKVMERFEYIGD</sequence>
<organism evidence="2 3">
    <name type="scientific">Rubritalea spongiae</name>
    <dbReference type="NCBI Taxonomy" id="430797"/>
    <lineage>
        <taxon>Bacteria</taxon>
        <taxon>Pseudomonadati</taxon>
        <taxon>Verrucomicrobiota</taxon>
        <taxon>Verrucomicrobiia</taxon>
        <taxon>Verrucomicrobiales</taxon>
        <taxon>Rubritaleaceae</taxon>
        <taxon>Rubritalea</taxon>
    </lineage>
</organism>
<evidence type="ECO:0000313" key="2">
    <source>
        <dbReference type="EMBL" id="MFD2276413.1"/>
    </source>
</evidence>
<dbReference type="Gene3D" id="2.30.30.320">
    <property type="entry name" value="DUF1653-like domain"/>
    <property type="match status" value="1"/>
</dbReference>
<dbReference type="Proteomes" id="UP001597297">
    <property type="component" value="Unassembled WGS sequence"/>
</dbReference>
<dbReference type="InterPro" id="IPR037135">
    <property type="entry name" value="DUF1653-like_dom_sf"/>
</dbReference>
<reference evidence="3" key="1">
    <citation type="journal article" date="2019" name="Int. J. Syst. Evol. Microbiol.">
        <title>The Global Catalogue of Microorganisms (GCM) 10K type strain sequencing project: providing services to taxonomists for standard genome sequencing and annotation.</title>
        <authorList>
            <consortium name="The Broad Institute Genomics Platform"/>
            <consortium name="The Broad Institute Genome Sequencing Center for Infectious Disease"/>
            <person name="Wu L."/>
            <person name="Ma J."/>
        </authorList>
    </citation>
    <scope>NUCLEOTIDE SEQUENCE [LARGE SCALE GENOMIC DNA]</scope>
    <source>
        <strain evidence="3">JCM 16545</strain>
    </source>
</reference>
<gene>
    <name evidence="2" type="ORF">ACFSQZ_08025</name>
</gene>
<feature type="domain" description="DUF1653" evidence="1">
    <location>
        <begin position="8"/>
        <end position="70"/>
    </location>
</feature>
<name>A0ABW5E1N8_9BACT</name>
<accession>A0ABW5E1N8</accession>
<comment type="caution">
    <text evidence="2">The sequence shown here is derived from an EMBL/GenBank/DDBJ whole genome shotgun (WGS) entry which is preliminary data.</text>
</comment>
<dbReference type="Pfam" id="PF07866">
    <property type="entry name" value="DUF1653"/>
    <property type="match status" value="1"/>
</dbReference>
<evidence type="ECO:0000259" key="1">
    <source>
        <dbReference type="Pfam" id="PF07866"/>
    </source>
</evidence>
<dbReference type="EMBL" id="JBHUJC010000024">
    <property type="protein sequence ID" value="MFD2276413.1"/>
    <property type="molecule type" value="Genomic_DNA"/>
</dbReference>
<keyword evidence="3" id="KW-1185">Reference proteome</keyword>